<reference evidence="1 2" key="1">
    <citation type="submission" date="2017-06" db="EMBL/GenBank/DDBJ databases">
        <title>Azoarcus sp. TSNA42 complete genome sequence.</title>
        <authorList>
            <person name="Woo J.-H."/>
            <person name="Kim H.-S."/>
        </authorList>
    </citation>
    <scope>NUCLEOTIDE SEQUENCE [LARGE SCALE GENOMIC DNA]</scope>
    <source>
        <strain evidence="1 2">TSNA42</strain>
    </source>
</reference>
<name>A0A2U8GZ78_9RHOO</name>
<evidence type="ECO:0000313" key="2">
    <source>
        <dbReference type="Proteomes" id="UP000244902"/>
    </source>
</evidence>
<dbReference type="SUPFAM" id="SSF53850">
    <property type="entry name" value="Periplasmic binding protein-like II"/>
    <property type="match status" value="1"/>
</dbReference>
<organism evidence="1 2">
    <name type="scientific">Parazoarcus communis</name>
    <dbReference type="NCBI Taxonomy" id="41977"/>
    <lineage>
        <taxon>Bacteria</taxon>
        <taxon>Pseudomonadati</taxon>
        <taxon>Pseudomonadota</taxon>
        <taxon>Betaproteobacteria</taxon>
        <taxon>Rhodocyclales</taxon>
        <taxon>Zoogloeaceae</taxon>
        <taxon>Parazoarcus</taxon>
    </lineage>
</organism>
<dbReference type="Proteomes" id="UP000244902">
    <property type="component" value="Chromosome"/>
</dbReference>
<accession>A0A2U8GZ78</accession>
<dbReference type="AlphaFoldDB" id="A0A2U8GZ78"/>
<gene>
    <name evidence="1" type="ORF">CEW87_06270</name>
</gene>
<protein>
    <recommendedName>
        <fullName evidence="3">LysR substrate-binding domain-containing protein</fullName>
    </recommendedName>
</protein>
<sequence>MRGGPALAHVVESTAADDIQAGRLVTALDEYAPTLGAAHLYFPGTPNRPARLRAFIDYFQAANSARRAA</sequence>
<evidence type="ECO:0008006" key="3">
    <source>
        <dbReference type="Google" id="ProtNLM"/>
    </source>
</evidence>
<proteinExistence type="predicted"/>
<dbReference type="Gene3D" id="3.40.190.290">
    <property type="match status" value="1"/>
</dbReference>
<evidence type="ECO:0000313" key="1">
    <source>
        <dbReference type="EMBL" id="AWI79002.1"/>
    </source>
</evidence>
<dbReference type="EMBL" id="CP022188">
    <property type="protein sequence ID" value="AWI79002.1"/>
    <property type="molecule type" value="Genomic_DNA"/>
</dbReference>